<dbReference type="AlphaFoldDB" id="A0AA49K160"/>
<evidence type="ECO:0000256" key="4">
    <source>
        <dbReference type="ARBA" id="ARBA00038054"/>
    </source>
</evidence>
<dbReference type="EMBL" id="CP130612">
    <property type="protein sequence ID" value="WKW12620.1"/>
    <property type="molecule type" value="Genomic_DNA"/>
</dbReference>
<accession>A0AA49JVE1</accession>
<feature type="domain" description="Flavin reductase like" evidence="5">
    <location>
        <begin position="20"/>
        <end position="176"/>
    </location>
</feature>
<evidence type="ECO:0000313" key="7">
    <source>
        <dbReference type="EMBL" id="WKW15527.1"/>
    </source>
</evidence>
<protein>
    <submittedName>
        <fullName evidence="7">Flavin reductase family protein</fullName>
    </submittedName>
</protein>
<accession>A0AA49K160</accession>
<evidence type="ECO:0000256" key="2">
    <source>
        <dbReference type="ARBA" id="ARBA00022630"/>
    </source>
</evidence>
<name>A0AA49K160_9BACT</name>
<dbReference type="Proteomes" id="UP001229955">
    <property type="component" value="Chromosome"/>
</dbReference>
<keyword evidence="2" id="KW-0285">Flavoprotein</keyword>
<sequence length="209" mass="22749">MDIALAELLPVERHRWLTPLIAPRPIAFVSTISAAGVGNLAPFSFFAMGGQSPQGVAICPTADRHGNPKDTLRNIRETGEFTINLVSREMAERVNQASAPYPPDVDEFDVAGFTRVPSVVVKPPRVAEAPAALECRVFQIVPQGSGPMHGTWVLGEVLHLWVRDDVLASDGLPDTAKVHPAARMGRDEWAHVTPQAIFRLNRPTVVPKE</sequence>
<dbReference type="Gene3D" id="2.30.110.10">
    <property type="entry name" value="Electron Transport, Fmn-binding Protein, Chain A"/>
    <property type="match status" value="1"/>
</dbReference>
<organism evidence="7 8">
    <name type="scientific">Pseudogemmatithrix spongiicola</name>
    <dbReference type="NCBI Taxonomy" id="3062599"/>
    <lineage>
        <taxon>Bacteria</taxon>
        <taxon>Pseudomonadati</taxon>
        <taxon>Gemmatimonadota</taxon>
        <taxon>Gemmatimonadia</taxon>
        <taxon>Gemmatimonadales</taxon>
        <taxon>Gemmatimonadaceae</taxon>
        <taxon>Pseudogemmatithrix</taxon>
    </lineage>
</organism>
<evidence type="ECO:0000313" key="8">
    <source>
        <dbReference type="Proteomes" id="UP001229955"/>
    </source>
</evidence>
<dbReference type="GO" id="GO:0010181">
    <property type="term" value="F:FMN binding"/>
    <property type="evidence" value="ECO:0007669"/>
    <property type="project" value="InterPro"/>
</dbReference>
<dbReference type="InterPro" id="IPR002563">
    <property type="entry name" value="Flavin_Rdtase-like_dom"/>
</dbReference>
<evidence type="ECO:0000256" key="1">
    <source>
        <dbReference type="ARBA" id="ARBA00001917"/>
    </source>
</evidence>
<comment type="cofactor">
    <cofactor evidence="1">
        <name>FMN</name>
        <dbReference type="ChEBI" id="CHEBI:58210"/>
    </cofactor>
</comment>
<dbReference type="SUPFAM" id="SSF50475">
    <property type="entry name" value="FMN-binding split barrel"/>
    <property type="match status" value="1"/>
</dbReference>
<reference evidence="7" key="1">
    <citation type="submission" date="2023-07" db="EMBL/GenBank/DDBJ databases">
        <authorList>
            <person name="Haufschild T."/>
            <person name="Kallscheuer N."/>
            <person name="Hammer J."/>
            <person name="Kohn T."/>
            <person name="Kabuu M."/>
            <person name="Jogler M."/>
            <person name="Wohfarth N."/>
            <person name="Heuer A."/>
            <person name="Rohde M."/>
            <person name="van Teeseling M.C.F."/>
            <person name="Jogler C."/>
        </authorList>
    </citation>
    <scope>NUCLEOTIDE SEQUENCE</scope>
    <source>
        <strain evidence="6">Strain 138</strain>
        <strain evidence="7">Strain 318</strain>
    </source>
</reference>
<gene>
    <name evidence="6" type="ORF">Strain138_001917</name>
    <name evidence="7" type="ORF">Strain318_001916</name>
</gene>
<evidence type="ECO:0000313" key="6">
    <source>
        <dbReference type="EMBL" id="WKW12620.1"/>
    </source>
</evidence>
<dbReference type="RefSeq" id="WP_367885500.1">
    <property type="nucleotide sequence ID" value="NZ_CP130612.1"/>
</dbReference>
<keyword evidence="8" id="KW-1185">Reference proteome</keyword>
<keyword evidence="3" id="KW-0288">FMN</keyword>
<dbReference type="GO" id="GO:0016646">
    <property type="term" value="F:oxidoreductase activity, acting on the CH-NH group of donors, NAD or NADP as acceptor"/>
    <property type="evidence" value="ECO:0007669"/>
    <property type="project" value="UniProtKB-ARBA"/>
</dbReference>
<dbReference type="EMBL" id="CP130613">
    <property type="protein sequence ID" value="WKW15527.1"/>
    <property type="molecule type" value="Genomic_DNA"/>
</dbReference>
<dbReference type="Pfam" id="PF01613">
    <property type="entry name" value="Flavin_Reduct"/>
    <property type="match status" value="1"/>
</dbReference>
<proteinExistence type="inferred from homology"/>
<dbReference type="PANTHER" id="PTHR33798">
    <property type="entry name" value="FLAVOPROTEIN OXYGENASE"/>
    <property type="match status" value="1"/>
</dbReference>
<evidence type="ECO:0000256" key="3">
    <source>
        <dbReference type="ARBA" id="ARBA00022643"/>
    </source>
</evidence>
<dbReference type="SMART" id="SM00903">
    <property type="entry name" value="Flavin_Reduct"/>
    <property type="match status" value="1"/>
</dbReference>
<comment type="similarity">
    <text evidence="4">Belongs to the flavoredoxin family.</text>
</comment>
<dbReference type="KEGG" id="pspc:Strain318_001916"/>
<dbReference type="InterPro" id="IPR012349">
    <property type="entry name" value="Split_barrel_FMN-bd"/>
</dbReference>
<dbReference type="PANTHER" id="PTHR33798:SF5">
    <property type="entry name" value="FLAVIN REDUCTASE LIKE DOMAIN-CONTAINING PROTEIN"/>
    <property type="match status" value="1"/>
</dbReference>
<evidence type="ECO:0000259" key="5">
    <source>
        <dbReference type="SMART" id="SM00903"/>
    </source>
</evidence>